<evidence type="ECO:0000256" key="8">
    <source>
        <dbReference type="ARBA" id="ARBA00023002"/>
    </source>
</evidence>
<sequence>MQNLCAVITGGSSGIGKALAKACVKNGWNVIIGSRQTHSLDKACADLASYAIAGQFVHSCRVDVADEKSIAQFADFCVHAAAQAAQTSQGTIDFLFNCAGISVCKKMEDIDSDEYRLVSDIDYLGTVLTVKHFVPHMQKGAHIVNISSMAGVMGVYGYTAYGAAKYAVTGFTEVLRCELLCRAIHVSLVLPPDTDTPQLANENLTKPDITKRIAGSIKPLSAEKTAYAILRGVKRKKFLIIPGFTSKLVYRLTRLFPNLLYAYSKLLMMYKNRENIA</sequence>
<evidence type="ECO:0000256" key="1">
    <source>
        <dbReference type="ARBA" id="ARBA00004240"/>
    </source>
</evidence>
<accession>A0ABN0NY51</accession>
<comment type="pathway">
    <text evidence="3">Sphingolipid metabolism.</text>
</comment>
<dbReference type="InterPro" id="IPR036291">
    <property type="entry name" value="NAD(P)-bd_dom_sf"/>
</dbReference>
<proteinExistence type="inferred from homology"/>
<reference evidence="12 13" key="1">
    <citation type="submission" date="2013-08" db="EMBL/GenBank/DDBJ databases">
        <authorList>
            <person name="Weinstock G."/>
            <person name="Sodergren E."/>
            <person name="Wylie T."/>
            <person name="Fulton L."/>
            <person name="Fulton R."/>
            <person name="Fronick C."/>
            <person name="O'Laughlin M."/>
            <person name="Godfrey J."/>
            <person name="Miner T."/>
            <person name="Herter B."/>
            <person name="Appelbaum E."/>
            <person name="Cordes M."/>
            <person name="Lek S."/>
            <person name="Wollam A."/>
            <person name="Pepin K.H."/>
            <person name="Palsikar V.B."/>
            <person name="Mitreva M."/>
            <person name="Wilson R.K."/>
        </authorList>
    </citation>
    <scope>NUCLEOTIDE SEQUENCE [LARGE SCALE GENOMIC DNA]</scope>
    <source>
        <strain evidence="12 13">ATCC 700332</strain>
    </source>
</reference>
<keyword evidence="9" id="KW-0443">Lipid metabolism</keyword>
<comment type="pathway">
    <text evidence="2">Lipid metabolism; sphingolipid metabolism.</text>
</comment>
<evidence type="ECO:0000256" key="3">
    <source>
        <dbReference type="ARBA" id="ARBA00004991"/>
    </source>
</evidence>
<comment type="subcellular location">
    <subcellularLocation>
        <location evidence="1">Endoplasmic reticulum</location>
    </subcellularLocation>
</comment>
<dbReference type="InterPro" id="IPR020904">
    <property type="entry name" value="Sc_DH/Rdtase_CS"/>
</dbReference>
<dbReference type="PRINTS" id="PR00080">
    <property type="entry name" value="SDRFAMILY"/>
</dbReference>
<keyword evidence="13" id="KW-1185">Reference proteome</keyword>
<evidence type="ECO:0000256" key="11">
    <source>
        <dbReference type="RuleBase" id="RU000363"/>
    </source>
</evidence>
<evidence type="ECO:0000256" key="5">
    <source>
        <dbReference type="ARBA" id="ARBA00022824"/>
    </source>
</evidence>
<dbReference type="CDD" id="cd08939">
    <property type="entry name" value="KDSR-like_SDR_c"/>
    <property type="match status" value="1"/>
</dbReference>
<keyword evidence="5" id="KW-0256">Endoplasmic reticulum</keyword>
<dbReference type="Pfam" id="PF00106">
    <property type="entry name" value="adh_short"/>
    <property type="match status" value="1"/>
</dbReference>
<name>A0ABN0NY51_TRELE</name>
<evidence type="ECO:0000256" key="4">
    <source>
        <dbReference type="ARBA" id="ARBA00022741"/>
    </source>
</evidence>
<evidence type="ECO:0000313" key="13">
    <source>
        <dbReference type="Proteomes" id="UP000016649"/>
    </source>
</evidence>
<evidence type="ECO:0000256" key="6">
    <source>
        <dbReference type="ARBA" id="ARBA00022857"/>
    </source>
</evidence>
<dbReference type="InterPro" id="IPR002347">
    <property type="entry name" value="SDR_fam"/>
</dbReference>
<dbReference type="EMBL" id="AWVH01000037">
    <property type="protein sequence ID" value="ERJ92377.1"/>
    <property type="molecule type" value="Genomic_DNA"/>
</dbReference>
<evidence type="ECO:0000256" key="10">
    <source>
        <dbReference type="ARBA" id="ARBA00026112"/>
    </source>
</evidence>
<protein>
    <recommendedName>
        <fullName evidence="10">3-dehydrosphinganine reductase</fullName>
        <ecNumber evidence="10">1.1.1.102</ecNumber>
    </recommendedName>
</protein>
<dbReference type="EC" id="1.1.1.102" evidence="10"/>
<keyword evidence="6" id="KW-0521">NADP</keyword>
<dbReference type="SUPFAM" id="SSF51735">
    <property type="entry name" value="NAD(P)-binding Rossmann-fold domains"/>
    <property type="match status" value="1"/>
</dbReference>
<dbReference type="PROSITE" id="PS00061">
    <property type="entry name" value="ADH_SHORT"/>
    <property type="match status" value="1"/>
</dbReference>
<evidence type="ECO:0000256" key="2">
    <source>
        <dbReference type="ARBA" id="ARBA00004760"/>
    </source>
</evidence>
<dbReference type="PANTHER" id="PTHR43550:SF3">
    <property type="entry name" value="3-KETODIHYDROSPHINGOSINE REDUCTASE"/>
    <property type="match status" value="1"/>
</dbReference>
<dbReference type="RefSeq" id="WP_021687739.1">
    <property type="nucleotide sequence ID" value="NZ_KI260569.1"/>
</dbReference>
<gene>
    <name evidence="12" type="ORF">HMPREF9193_01537</name>
</gene>
<dbReference type="PANTHER" id="PTHR43550">
    <property type="entry name" value="3-KETODIHYDROSPHINGOSINE REDUCTASE"/>
    <property type="match status" value="1"/>
</dbReference>
<dbReference type="PRINTS" id="PR00081">
    <property type="entry name" value="GDHRDH"/>
</dbReference>
<keyword evidence="4" id="KW-0547">Nucleotide-binding</keyword>
<comment type="caution">
    <text evidence="12">The sequence shown here is derived from an EMBL/GenBank/DDBJ whole genome shotgun (WGS) entry which is preliminary data.</text>
</comment>
<organism evidence="12 13">
    <name type="scientific">Treponema lecithinolyticum ATCC 700332</name>
    <dbReference type="NCBI Taxonomy" id="1321815"/>
    <lineage>
        <taxon>Bacteria</taxon>
        <taxon>Pseudomonadati</taxon>
        <taxon>Spirochaetota</taxon>
        <taxon>Spirochaetia</taxon>
        <taxon>Spirochaetales</taxon>
        <taxon>Treponemataceae</taxon>
        <taxon>Treponema</taxon>
    </lineage>
</organism>
<evidence type="ECO:0000256" key="7">
    <source>
        <dbReference type="ARBA" id="ARBA00022919"/>
    </source>
</evidence>
<evidence type="ECO:0000313" key="12">
    <source>
        <dbReference type="EMBL" id="ERJ92377.1"/>
    </source>
</evidence>
<keyword evidence="8" id="KW-0560">Oxidoreductase</keyword>
<dbReference type="Proteomes" id="UP000016649">
    <property type="component" value="Unassembled WGS sequence"/>
</dbReference>
<dbReference type="InterPro" id="IPR045022">
    <property type="entry name" value="KDSR-like"/>
</dbReference>
<dbReference type="Gene3D" id="3.40.50.720">
    <property type="entry name" value="NAD(P)-binding Rossmann-like Domain"/>
    <property type="match status" value="1"/>
</dbReference>
<comment type="similarity">
    <text evidence="11">Belongs to the short-chain dehydrogenases/reductases (SDR) family.</text>
</comment>
<evidence type="ECO:0000256" key="9">
    <source>
        <dbReference type="ARBA" id="ARBA00023098"/>
    </source>
</evidence>
<keyword evidence="7" id="KW-0746">Sphingolipid metabolism</keyword>